<dbReference type="STRING" id="797303.Natpe_1705"/>
<dbReference type="EMBL" id="CP003372">
    <property type="protein sequence ID" value="AGB31599.1"/>
    <property type="molecule type" value="Genomic_DNA"/>
</dbReference>
<evidence type="ECO:0000313" key="1">
    <source>
        <dbReference type="EMBL" id="AGB31599.1"/>
    </source>
</evidence>
<dbReference type="HOGENOM" id="CLU_3194602_0_0_2"/>
<reference evidence="2" key="1">
    <citation type="submission" date="2012-02" db="EMBL/GenBank/DDBJ databases">
        <title>Complete sequence of chromosome of Natrinema pellirubrum DSM 15624.</title>
        <authorList>
            <person name="Lucas S."/>
            <person name="Han J."/>
            <person name="Lapidus A."/>
            <person name="Cheng J.-F."/>
            <person name="Goodwin L."/>
            <person name="Pitluck S."/>
            <person name="Peters L."/>
            <person name="Teshima H."/>
            <person name="Detter J.C."/>
            <person name="Han C."/>
            <person name="Tapia R."/>
            <person name="Land M."/>
            <person name="Hauser L."/>
            <person name="Kyrpides N."/>
            <person name="Ivanova N."/>
            <person name="Pagani I."/>
            <person name="Sproer C."/>
            <person name="Anderson I."/>
            <person name="Woyke T."/>
        </authorList>
    </citation>
    <scope>NUCLEOTIDE SEQUENCE [LARGE SCALE GENOMIC DNA]</scope>
    <source>
        <strain evidence="2">DSM 15624 / JCM 10476 / NCIMB 786</strain>
    </source>
</reference>
<dbReference type="AlphaFoldDB" id="L0JJZ3"/>
<protein>
    <submittedName>
        <fullName evidence="1">Uncharacterized protein</fullName>
    </submittedName>
</protein>
<evidence type="ECO:0000313" key="2">
    <source>
        <dbReference type="Proteomes" id="UP000010843"/>
    </source>
</evidence>
<sequence length="45" mass="4785">MSFRKLPSQSDAIRRTETARVAESILEAGHGVAMVDGALDDGVRA</sequence>
<organism evidence="1 2">
    <name type="scientific">Natrinema pellirubrum (strain DSM 15624 / CIP 106293 / JCM 10476 / NCIMB 786 / 157)</name>
    <dbReference type="NCBI Taxonomy" id="797303"/>
    <lineage>
        <taxon>Archaea</taxon>
        <taxon>Methanobacteriati</taxon>
        <taxon>Methanobacteriota</taxon>
        <taxon>Stenosarchaea group</taxon>
        <taxon>Halobacteria</taxon>
        <taxon>Halobacteriales</taxon>
        <taxon>Natrialbaceae</taxon>
        <taxon>Natrinema</taxon>
    </lineage>
</organism>
<proteinExistence type="predicted"/>
<accession>L0JJZ3</accession>
<gene>
    <name evidence="1" type="ordered locus">Natpe_1705</name>
</gene>
<name>L0JJZ3_NATP1</name>
<dbReference type="KEGG" id="npe:Natpe_1705"/>
<dbReference type="Proteomes" id="UP000010843">
    <property type="component" value="Chromosome"/>
</dbReference>